<dbReference type="RefSeq" id="WP_205365034.1">
    <property type="nucleotide sequence ID" value="NZ_JADKYB010000045.1"/>
</dbReference>
<feature type="domain" description="RDD" evidence="8">
    <location>
        <begin position="63"/>
        <end position="180"/>
    </location>
</feature>
<comment type="caution">
    <text evidence="9">The sequence shown here is derived from an EMBL/GenBank/DDBJ whole genome shotgun (WGS) entry which is preliminary data.</text>
</comment>
<feature type="transmembrane region" description="Helical" evidence="7">
    <location>
        <begin position="95"/>
        <end position="115"/>
    </location>
</feature>
<evidence type="ECO:0000256" key="2">
    <source>
        <dbReference type="ARBA" id="ARBA00022475"/>
    </source>
</evidence>
<evidence type="ECO:0000256" key="7">
    <source>
        <dbReference type="SAM" id="Phobius"/>
    </source>
</evidence>
<dbReference type="InterPro" id="IPR051791">
    <property type="entry name" value="Pra-immunoreactive"/>
</dbReference>
<dbReference type="PANTHER" id="PTHR36115:SF6">
    <property type="entry name" value="PROLINE-RICH ANTIGEN HOMOLOG"/>
    <property type="match status" value="1"/>
</dbReference>
<dbReference type="Proteomes" id="UP000749040">
    <property type="component" value="Unassembled WGS sequence"/>
</dbReference>
<evidence type="ECO:0000256" key="6">
    <source>
        <dbReference type="SAM" id="MobiDB-lite"/>
    </source>
</evidence>
<feature type="region of interest" description="Disordered" evidence="6">
    <location>
        <begin position="1"/>
        <end position="45"/>
    </location>
</feature>
<protein>
    <submittedName>
        <fullName evidence="9">RDD family protein</fullName>
    </submittedName>
</protein>
<keyword evidence="3 7" id="KW-0812">Transmembrane</keyword>
<evidence type="ECO:0000259" key="8">
    <source>
        <dbReference type="Pfam" id="PF06271"/>
    </source>
</evidence>
<evidence type="ECO:0000256" key="1">
    <source>
        <dbReference type="ARBA" id="ARBA00004651"/>
    </source>
</evidence>
<feature type="transmembrane region" description="Helical" evidence="7">
    <location>
        <begin position="149"/>
        <end position="168"/>
    </location>
</feature>
<dbReference type="Pfam" id="PF06271">
    <property type="entry name" value="RDD"/>
    <property type="match status" value="1"/>
</dbReference>
<comment type="subcellular location">
    <subcellularLocation>
        <location evidence="1">Cell membrane</location>
        <topology evidence="1">Multi-pass membrane protein</topology>
    </subcellularLocation>
</comment>
<feature type="transmembrane region" description="Helical" evidence="7">
    <location>
        <begin position="65"/>
        <end position="83"/>
    </location>
</feature>
<keyword evidence="4 7" id="KW-1133">Transmembrane helix</keyword>
<dbReference type="InterPro" id="IPR010432">
    <property type="entry name" value="RDD"/>
</dbReference>
<dbReference type="EMBL" id="JADKYB010000045">
    <property type="protein sequence ID" value="MBM9510656.1"/>
    <property type="molecule type" value="Genomic_DNA"/>
</dbReference>
<accession>A0ABS2U7B2</accession>
<reference evidence="9 10" key="1">
    <citation type="submission" date="2021-01" db="EMBL/GenBank/DDBJ databases">
        <title>Streptomyces acididurans sp. nov., isolated from a peat swamp forest soil.</title>
        <authorList>
            <person name="Chantavorakit T."/>
            <person name="Duangmal K."/>
        </authorList>
    </citation>
    <scope>NUCLEOTIDE SEQUENCE [LARGE SCALE GENOMIC DNA]</scope>
    <source>
        <strain evidence="9 10">KK5PA1</strain>
    </source>
</reference>
<name>A0ABS2U7B2_9ACTN</name>
<dbReference type="PANTHER" id="PTHR36115">
    <property type="entry name" value="PROLINE-RICH ANTIGEN HOMOLOG-RELATED"/>
    <property type="match status" value="1"/>
</dbReference>
<evidence type="ECO:0000256" key="5">
    <source>
        <dbReference type="ARBA" id="ARBA00023136"/>
    </source>
</evidence>
<evidence type="ECO:0000256" key="4">
    <source>
        <dbReference type="ARBA" id="ARBA00022989"/>
    </source>
</evidence>
<evidence type="ECO:0000313" key="9">
    <source>
        <dbReference type="EMBL" id="MBM9510656.1"/>
    </source>
</evidence>
<sequence>MNQPQPSVPGNEPGAGTAAYGRTQPSAGPYSGSEQPGPPMYPGGGQDDLYVLAGQPLGMPPLAHWGLRVLAAVIDGAISYVPNRVVYYALGRGNVGSLWGATVSLIIAVSLWYAVGTTGRTPGKRAVGIRLLREADGSVLGVGRAGGRGFLHLLDAICCGIGYLWPLWDGKRQTFADKIVHSVVVKA</sequence>
<evidence type="ECO:0000256" key="3">
    <source>
        <dbReference type="ARBA" id="ARBA00022692"/>
    </source>
</evidence>
<keyword evidence="10" id="KW-1185">Reference proteome</keyword>
<proteinExistence type="predicted"/>
<keyword evidence="2" id="KW-1003">Cell membrane</keyword>
<keyword evidence="5 7" id="KW-0472">Membrane</keyword>
<organism evidence="9 10">
    <name type="scientific">Actinacidiphila acididurans</name>
    <dbReference type="NCBI Taxonomy" id="2784346"/>
    <lineage>
        <taxon>Bacteria</taxon>
        <taxon>Bacillati</taxon>
        <taxon>Actinomycetota</taxon>
        <taxon>Actinomycetes</taxon>
        <taxon>Kitasatosporales</taxon>
        <taxon>Streptomycetaceae</taxon>
        <taxon>Actinacidiphila</taxon>
    </lineage>
</organism>
<gene>
    <name evidence="9" type="ORF">ITX44_40065</name>
</gene>
<evidence type="ECO:0000313" key="10">
    <source>
        <dbReference type="Proteomes" id="UP000749040"/>
    </source>
</evidence>